<evidence type="ECO:0000256" key="1">
    <source>
        <dbReference type="SAM" id="Phobius"/>
    </source>
</evidence>
<gene>
    <name evidence="2" type="ORF">B6A14_05830</name>
</gene>
<evidence type="ECO:0008006" key="4">
    <source>
        <dbReference type="Google" id="ProtNLM"/>
    </source>
</evidence>
<keyword evidence="3" id="KW-1185">Reference proteome</keyword>
<protein>
    <recommendedName>
        <fullName evidence="4">DUF2878 domain-containing protein</fullName>
    </recommendedName>
</protein>
<accession>A0A210RWE2</accession>
<dbReference type="Pfam" id="PF11086">
    <property type="entry name" value="DUF2878"/>
    <property type="match status" value="1"/>
</dbReference>
<feature type="transmembrane region" description="Helical" evidence="1">
    <location>
        <begin position="51"/>
        <end position="72"/>
    </location>
</feature>
<evidence type="ECO:0000313" key="3">
    <source>
        <dbReference type="Proteomes" id="UP000196880"/>
    </source>
</evidence>
<keyword evidence="1" id="KW-0472">Membrane</keyword>
<dbReference type="InterPro" id="IPR021306">
    <property type="entry name" value="DUF2878"/>
</dbReference>
<keyword evidence="1" id="KW-0812">Transmembrane</keyword>
<feature type="transmembrane region" description="Helical" evidence="1">
    <location>
        <begin position="143"/>
        <end position="165"/>
    </location>
</feature>
<feature type="transmembrane region" description="Helical" evidence="1">
    <location>
        <begin position="113"/>
        <end position="131"/>
    </location>
</feature>
<comment type="caution">
    <text evidence="2">The sequence shown here is derived from an EMBL/GenBank/DDBJ whole genome shotgun (WGS) entry which is preliminary data.</text>
</comment>
<organism evidence="2 3">
    <name type="scientific">Polynucleobacter hirudinilacicola</name>
    <dbReference type="NCBI Taxonomy" id="1743166"/>
    <lineage>
        <taxon>Bacteria</taxon>
        <taxon>Pseudomonadati</taxon>
        <taxon>Pseudomonadota</taxon>
        <taxon>Betaproteobacteria</taxon>
        <taxon>Burkholderiales</taxon>
        <taxon>Burkholderiaceae</taxon>
        <taxon>Polynucleobacter</taxon>
    </lineage>
</organism>
<keyword evidence="1" id="KW-1133">Transmembrane helix</keyword>
<dbReference type="AlphaFoldDB" id="A0A210RWE2"/>
<dbReference type="RefSeq" id="WP_087909515.1">
    <property type="nucleotide sequence ID" value="NZ_NAIA01000003.1"/>
</dbReference>
<feature type="transmembrane region" description="Helical" evidence="1">
    <location>
        <begin position="12"/>
        <end position="39"/>
    </location>
</feature>
<reference evidence="2 3" key="1">
    <citation type="submission" date="2017-03" db="EMBL/GenBank/DDBJ databases">
        <title>New species Polynucleobacter sp. MWH-EgelM1-30-B4.</title>
        <authorList>
            <person name="Hahn M.W."/>
        </authorList>
    </citation>
    <scope>NUCLEOTIDE SEQUENCE [LARGE SCALE GENOMIC DNA]</scope>
    <source>
        <strain evidence="2 3">MWH-EgelM1-30-B4</strain>
    </source>
</reference>
<dbReference type="OrthoDB" id="288800at2"/>
<proteinExistence type="predicted"/>
<feature type="transmembrane region" description="Helical" evidence="1">
    <location>
        <begin position="84"/>
        <end position="101"/>
    </location>
</feature>
<dbReference type="EMBL" id="NAIA01000003">
    <property type="protein sequence ID" value="OWF65323.1"/>
    <property type="molecule type" value="Genomic_DNA"/>
</dbReference>
<name>A0A210RWE2_9BURK</name>
<sequence>MAKFWNFVFFQVGWFACILGAAYQHELWAVIGTLAYIAIHIWRSQTPKLELSLLLKVLSFGILTDSLLMYSGFLDFKGTWPSPYLSPAWMWALWLLVASTLNSSLSWLNGKPVLGIVLGAISGPLSYEAGIRMGAANWGSGSHILGLGLISLVWAVAMPLFFYWLRPVANPSLVKNT</sequence>
<dbReference type="Proteomes" id="UP000196880">
    <property type="component" value="Unassembled WGS sequence"/>
</dbReference>
<dbReference type="PROSITE" id="PS51257">
    <property type="entry name" value="PROKAR_LIPOPROTEIN"/>
    <property type="match status" value="1"/>
</dbReference>
<evidence type="ECO:0000313" key="2">
    <source>
        <dbReference type="EMBL" id="OWF65323.1"/>
    </source>
</evidence>